<reference evidence="4" key="3">
    <citation type="submission" date="2016-03" db="UniProtKB">
        <authorList>
            <consortium name="EnsemblProtists"/>
        </authorList>
    </citation>
    <scope>IDENTIFICATION</scope>
</reference>
<protein>
    <recommendedName>
        <fullName evidence="2">Calcineurin-like phosphoesterase domain-containing protein</fullName>
    </recommendedName>
</protein>
<dbReference type="SUPFAM" id="SSF56300">
    <property type="entry name" value="Metallo-dependent phosphatases"/>
    <property type="match status" value="1"/>
</dbReference>
<evidence type="ECO:0000313" key="3">
    <source>
        <dbReference type="EMBL" id="EKX43728.1"/>
    </source>
</evidence>
<dbReference type="Pfam" id="PF00149">
    <property type="entry name" value="Metallophos"/>
    <property type="match status" value="1"/>
</dbReference>
<dbReference type="PANTHER" id="PTHR46546:SF4">
    <property type="entry name" value="SHEWANELLA-LIKE PROTEIN PHOSPHATASE 1"/>
    <property type="match status" value="1"/>
</dbReference>
<dbReference type="PRINTS" id="PR00114">
    <property type="entry name" value="STPHPHTASE"/>
</dbReference>
<dbReference type="Gene3D" id="3.60.21.10">
    <property type="match status" value="1"/>
</dbReference>
<keyword evidence="5" id="KW-1185">Reference proteome</keyword>
<feature type="domain" description="Calcineurin-like phosphoesterase" evidence="2">
    <location>
        <begin position="77"/>
        <end position="308"/>
    </location>
</feature>
<evidence type="ECO:0000313" key="4">
    <source>
        <dbReference type="EnsemblProtists" id="EKX43728"/>
    </source>
</evidence>
<evidence type="ECO:0000313" key="5">
    <source>
        <dbReference type="Proteomes" id="UP000011087"/>
    </source>
</evidence>
<keyword evidence="1" id="KW-0732">Signal</keyword>
<proteinExistence type="predicted"/>
<feature type="signal peptide" evidence="1">
    <location>
        <begin position="1"/>
        <end position="20"/>
    </location>
</feature>
<feature type="chain" id="PRO_5008770872" description="Calcineurin-like phosphoesterase domain-containing protein" evidence="1">
    <location>
        <begin position="21"/>
        <end position="396"/>
    </location>
</feature>
<dbReference type="eggNOG" id="KOG0374">
    <property type="taxonomic scope" value="Eukaryota"/>
</dbReference>
<evidence type="ECO:0000256" key="1">
    <source>
        <dbReference type="SAM" id="SignalP"/>
    </source>
</evidence>
<dbReference type="GO" id="GO:0016787">
    <property type="term" value="F:hydrolase activity"/>
    <property type="evidence" value="ECO:0007669"/>
    <property type="project" value="InterPro"/>
</dbReference>
<dbReference type="HOGENOM" id="CLU_042543_1_1_1"/>
<accession>L1J5A8</accession>
<reference evidence="3 5" key="1">
    <citation type="journal article" date="2012" name="Nature">
        <title>Algal genomes reveal evolutionary mosaicism and the fate of nucleomorphs.</title>
        <authorList>
            <consortium name="DOE Joint Genome Institute"/>
            <person name="Curtis B.A."/>
            <person name="Tanifuji G."/>
            <person name="Burki F."/>
            <person name="Gruber A."/>
            <person name="Irimia M."/>
            <person name="Maruyama S."/>
            <person name="Arias M.C."/>
            <person name="Ball S.G."/>
            <person name="Gile G.H."/>
            <person name="Hirakawa Y."/>
            <person name="Hopkins J.F."/>
            <person name="Kuo A."/>
            <person name="Rensing S.A."/>
            <person name="Schmutz J."/>
            <person name="Symeonidi A."/>
            <person name="Elias M."/>
            <person name="Eveleigh R.J."/>
            <person name="Herman E.K."/>
            <person name="Klute M.J."/>
            <person name="Nakayama T."/>
            <person name="Obornik M."/>
            <person name="Reyes-Prieto A."/>
            <person name="Armbrust E.V."/>
            <person name="Aves S.J."/>
            <person name="Beiko R.G."/>
            <person name="Coutinho P."/>
            <person name="Dacks J.B."/>
            <person name="Durnford D.G."/>
            <person name="Fast N.M."/>
            <person name="Green B.R."/>
            <person name="Grisdale C.J."/>
            <person name="Hempel F."/>
            <person name="Henrissat B."/>
            <person name="Hoppner M.P."/>
            <person name="Ishida K."/>
            <person name="Kim E."/>
            <person name="Koreny L."/>
            <person name="Kroth P.G."/>
            <person name="Liu Y."/>
            <person name="Malik S.B."/>
            <person name="Maier U.G."/>
            <person name="McRose D."/>
            <person name="Mock T."/>
            <person name="Neilson J.A."/>
            <person name="Onodera N.T."/>
            <person name="Poole A.M."/>
            <person name="Pritham E.J."/>
            <person name="Richards T.A."/>
            <person name="Rocap G."/>
            <person name="Roy S.W."/>
            <person name="Sarai C."/>
            <person name="Schaack S."/>
            <person name="Shirato S."/>
            <person name="Slamovits C.H."/>
            <person name="Spencer D.F."/>
            <person name="Suzuki S."/>
            <person name="Worden A.Z."/>
            <person name="Zauner S."/>
            <person name="Barry K."/>
            <person name="Bell C."/>
            <person name="Bharti A.K."/>
            <person name="Crow J.A."/>
            <person name="Grimwood J."/>
            <person name="Kramer R."/>
            <person name="Lindquist E."/>
            <person name="Lucas S."/>
            <person name="Salamov A."/>
            <person name="McFadden G.I."/>
            <person name="Lane C.E."/>
            <person name="Keeling P.J."/>
            <person name="Gray M.W."/>
            <person name="Grigoriev I.V."/>
            <person name="Archibald J.M."/>
        </authorList>
    </citation>
    <scope>NUCLEOTIDE SEQUENCE</scope>
    <source>
        <strain evidence="3 5">CCMP2712</strain>
    </source>
</reference>
<dbReference type="InterPro" id="IPR006186">
    <property type="entry name" value="Ser/Thr-sp_prot-phosphatase"/>
</dbReference>
<gene>
    <name evidence="3" type="ORF">GUITHDRAFT_163734</name>
</gene>
<dbReference type="OMA" id="SRIWRID"/>
<dbReference type="InterPro" id="IPR004843">
    <property type="entry name" value="Calcineurin-like_PHP"/>
</dbReference>
<dbReference type="PaxDb" id="55529-EKX43728"/>
<dbReference type="STRING" id="905079.L1J5A8"/>
<dbReference type="GeneID" id="17300484"/>
<reference evidence="5" key="2">
    <citation type="submission" date="2012-11" db="EMBL/GenBank/DDBJ databases">
        <authorList>
            <person name="Kuo A."/>
            <person name="Curtis B.A."/>
            <person name="Tanifuji G."/>
            <person name="Burki F."/>
            <person name="Gruber A."/>
            <person name="Irimia M."/>
            <person name="Maruyama S."/>
            <person name="Arias M.C."/>
            <person name="Ball S.G."/>
            <person name="Gile G.H."/>
            <person name="Hirakawa Y."/>
            <person name="Hopkins J.F."/>
            <person name="Rensing S.A."/>
            <person name="Schmutz J."/>
            <person name="Symeonidi A."/>
            <person name="Elias M."/>
            <person name="Eveleigh R.J."/>
            <person name="Herman E.K."/>
            <person name="Klute M.J."/>
            <person name="Nakayama T."/>
            <person name="Obornik M."/>
            <person name="Reyes-Prieto A."/>
            <person name="Armbrust E.V."/>
            <person name="Aves S.J."/>
            <person name="Beiko R.G."/>
            <person name="Coutinho P."/>
            <person name="Dacks J.B."/>
            <person name="Durnford D.G."/>
            <person name="Fast N.M."/>
            <person name="Green B.R."/>
            <person name="Grisdale C."/>
            <person name="Hempe F."/>
            <person name="Henrissat B."/>
            <person name="Hoppner M.P."/>
            <person name="Ishida K.-I."/>
            <person name="Kim E."/>
            <person name="Koreny L."/>
            <person name="Kroth P.G."/>
            <person name="Liu Y."/>
            <person name="Malik S.-B."/>
            <person name="Maier U.G."/>
            <person name="McRose D."/>
            <person name="Mock T."/>
            <person name="Neilson J.A."/>
            <person name="Onodera N.T."/>
            <person name="Poole A.M."/>
            <person name="Pritham E.J."/>
            <person name="Richards T.A."/>
            <person name="Rocap G."/>
            <person name="Roy S.W."/>
            <person name="Sarai C."/>
            <person name="Schaack S."/>
            <person name="Shirato S."/>
            <person name="Slamovits C.H."/>
            <person name="Spencer D.F."/>
            <person name="Suzuki S."/>
            <person name="Worden A.Z."/>
            <person name="Zauner S."/>
            <person name="Barry K."/>
            <person name="Bell C."/>
            <person name="Bharti A.K."/>
            <person name="Crow J.A."/>
            <person name="Grimwood J."/>
            <person name="Kramer R."/>
            <person name="Lindquist E."/>
            <person name="Lucas S."/>
            <person name="Salamov A."/>
            <person name="McFadden G.I."/>
            <person name="Lane C.E."/>
            <person name="Keeling P.J."/>
            <person name="Gray M.W."/>
            <person name="Grigoriev I.V."/>
            <person name="Archibald J.M."/>
        </authorList>
    </citation>
    <scope>NUCLEOTIDE SEQUENCE</scope>
    <source>
        <strain evidence="5">CCMP2712</strain>
    </source>
</reference>
<dbReference type="EMBL" id="JH993008">
    <property type="protein sequence ID" value="EKX43728.1"/>
    <property type="molecule type" value="Genomic_DNA"/>
</dbReference>
<dbReference type="OrthoDB" id="5976022at2759"/>
<dbReference type="PANTHER" id="PTHR46546">
    <property type="entry name" value="SHEWANELLA-LIKE PROTEIN PHOSPHATASE 1"/>
    <property type="match status" value="1"/>
</dbReference>
<name>L1J5A8_GUITC</name>
<dbReference type="KEGG" id="gtt:GUITHDRAFT_163734"/>
<dbReference type="EnsemblProtists" id="EKX43728">
    <property type="protein sequence ID" value="EKX43728"/>
    <property type="gene ID" value="GUITHDRAFT_163734"/>
</dbReference>
<dbReference type="RefSeq" id="XP_005830708.1">
    <property type="nucleotide sequence ID" value="XM_005830651.1"/>
</dbReference>
<organism evidence="3">
    <name type="scientific">Guillardia theta (strain CCMP2712)</name>
    <name type="common">Cryptophyte</name>
    <dbReference type="NCBI Taxonomy" id="905079"/>
    <lineage>
        <taxon>Eukaryota</taxon>
        <taxon>Cryptophyceae</taxon>
        <taxon>Pyrenomonadales</taxon>
        <taxon>Geminigeraceae</taxon>
        <taxon>Guillardia</taxon>
    </lineage>
</organism>
<dbReference type="AlphaFoldDB" id="L1J5A8"/>
<evidence type="ECO:0000259" key="2">
    <source>
        <dbReference type="Pfam" id="PF00149"/>
    </source>
</evidence>
<dbReference type="InterPro" id="IPR029052">
    <property type="entry name" value="Metallo-depent_PP-like"/>
</dbReference>
<sequence length="396" mass="44236">MKLFRNFFMLFLVGFDPSLSYRAFRFRSGSSSSAVRSCRLMPRMHLTSGAADDHVISTPSLRRDTSSHKYKLDAAARIIAIGDVHGGFNELHHALKISGCADEEGRWTGGDTVVVQMGDFLDRGSDESRSIEMLRDLKVQAKDAGGDVITLLGNHEIMNADLDFSYAPDIYSFDSWHDKFNMAEKLQTVLKGKRAQLMQRGKGKLAMLMSTMPVVVQIGDNVFVHGGLTRETISHGIDKLNQEVADWLRKDADVKPWLLDPVPKGGRTVSPLWERVYGMPIVPEAALETLDGMLESMDAKRMIVGHTPQKYGISGVGTEKEKEVWRIDTNLNDKIMGRVECLEILTDLESPEAASTVRVLSEDGRIIAAEKRKNMFEELLRSQNKKETAIPVPLRT</sequence>
<dbReference type="Proteomes" id="UP000011087">
    <property type="component" value="Unassembled WGS sequence"/>
</dbReference>